<dbReference type="EMBL" id="SRLO01000155">
    <property type="protein sequence ID" value="TNN71031.1"/>
    <property type="molecule type" value="Genomic_DNA"/>
</dbReference>
<comment type="caution">
    <text evidence="2">The sequence shown here is derived from an EMBL/GenBank/DDBJ whole genome shotgun (WGS) entry which is preliminary data.</text>
</comment>
<feature type="region of interest" description="Disordered" evidence="1">
    <location>
        <begin position="1"/>
        <end position="27"/>
    </location>
</feature>
<sequence>METDSQQASERSKISQPSWRPAAERPDVTNAWADDRLLQSTPGVPTFDLAHRGNFFRRMSRRDDWEDITAGMMSLAEPQHLSDSPSPNNTCTGMLFPGLFRVKALGSRTTQGLQLGTI</sequence>
<dbReference type="AlphaFoldDB" id="A0A4Z2HZN3"/>
<protein>
    <submittedName>
        <fullName evidence="2">Uncharacterized protein</fullName>
    </submittedName>
</protein>
<feature type="compositionally biased region" description="Polar residues" evidence="1">
    <location>
        <begin position="1"/>
        <end position="18"/>
    </location>
</feature>
<organism evidence="2 3">
    <name type="scientific">Liparis tanakae</name>
    <name type="common">Tanaka's snailfish</name>
    <dbReference type="NCBI Taxonomy" id="230148"/>
    <lineage>
        <taxon>Eukaryota</taxon>
        <taxon>Metazoa</taxon>
        <taxon>Chordata</taxon>
        <taxon>Craniata</taxon>
        <taxon>Vertebrata</taxon>
        <taxon>Euteleostomi</taxon>
        <taxon>Actinopterygii</taxon>
        <taxon>Neopterygii</taxon>
        <taxon>Teleostei</taxon>
        <taxon>Neoteleostei</taxon>
        <taxon>Acanthomorphata</taxon>
        <taxon>Eupercaria</taxon>
        <taxon>Perciformes</taxon>
        <taxon>Cottioidei</taxon>
        <taxon>Cottales</taxon>
        <taxon>Liparidae</taxon>
        <taxon>Liparis</taxon>
    </lineage>
</organism>
<dbReference type="Proteomes" id="UP000314294">
    <property type="component" value="Unassembled WGS sequence"/>
</dbReference>
<name>A0A4Z2HZN3_9TELE</name>
<evidence type="ECO:0000313" key="3">
    <source>
        <dbReference type="Proteomes" id="UP000314294"/>
    </source>
</evidence>
<accession>A0A4Z2HZN3</accession>
<gene>
    <name evidence="2" type="ORF">EYF80_018692</name>
</gene>
<reference evidence="2 3" key="1">
    <citation type="submission" date="2019-03" db="EMBL/GenBank/DDBJ databases">
        <title>First draft genome of Liparis tanakae, snailfish: a comprehensive survey of snailfish specific genes.</title>
        <authorList>
            <person name="Kim W."/>
            <person name="Song I."/>
            <person name="Jeong J.-H."/>
            <person name="Kim D."/>
            <person name="Kim S."/>
            <person name="Ryu S."/>
            <person name="Song J.Y."/>
            <person name="Lee S.K."/>
        </authorList>
    </citation>
    <scope>NUCLEOTIDE SEQUENCE [LARGE SCALE GENOMIC DNA]</scope>
    <source>
        <tissue evidence="2">Muscle</tissue>
    </source>
</reference>
<evidence type="ECO:0000313" key="2">
    <source>
        <dbReference type="EMBL" id="TNN71031.1"/>
    </source>
</evidence>
<keyword evidence="3" id="KW-1185">Reference proteome</keyword>
<evidence type="ECO:0000256" key="1">
    <source>
        <dbReference type="SAM" id="MobiDB-lite"/>
    </source>
</evidence>
<proteinExistence type="predicted"/>